<evidence type="ECO:0000256" key="2">
    <source>
        <dbReference type="ARBA" id="ARBA00004906"/>
    </source>
</evidence>
<dbReference type="Gene3D" id="3.30.40.10">
    <property type="entry name" value="Zinc/RING finger domain, C3HC4 (zinc finger)"/>
    <property type="match status" value="1"/>
</dbReference>
<proteinExistence type="predicted"/>
<evidence type="ECO:0000313" key="12">
    <source>
        <dbReference type="EMBL" id="PKI51633.1"/>
    </source>
</evidence>
<keyword evidence="5" id="KW-0479">Metal-binding</keyword>
<keyword evidence="6" id="KW-0863">Zinc-finger</keyword>
<evidence type="ECO:0000313" key="13">
    <source>
        <dbReference type="Proteomes" id="UP000197138"/>
    </source>
</evidence>
<reference evidence="12 14" key="3">
    <citation type="submission" date="2017-11" db="EMBL/GenBank/DDBJ databases">
        <title>De-novo sequencing of pomegranate (Punica granatum L.) genome.</title>
        <authorList>
            <person name="Akparov Z."/>
            <person name="Amiraslanov A."/>
            <person name="Hajiyeva S."/>
            <person name="Abbasov M."/>
            <person name="Kaur K."/>
            <person name="Hamwieh A."/>
            <person name="Solovyev V."/>
            <person name="Salamov A."/>
            <person name="Braich B."/>
            <person name="Kosarev P."/>
            <person name="Mahmoud A."/>
            <person name="Hajiyev E."/>
            <person name="Babayeva S."/>
            <person name="Izzatullayeva V."/>
            <person name="Mammadov A."/>
            <person name="Mammadov A."/>
            <person name="Sharifova S."/>
            <person name="Ojaghi J."/>
            <person name="Eynullazada K."/>
            <person name="Bayramov B."/>
            <person name="Abdulazimova A."/>
            <person name="Shahmuradov I."/>
        </authorList>
    </citation>
    <scope>NUCLEOTIDE SEQUENCE [LARGE SCALE GENOMIC DNA]</scope>
    <source>
        <strain evidence="12">AG2017</strain>
        <strain evidence="14">cv. AG2017</strain>
        <tissue evidence="12">Leaf</tissue>
    </source>
</reference>
<keyword evidence="8" id="KW-0862">Zinc</keyword>
<feature type="region of interest" description="Disordered" evidence="9">
    <location>
        <begin position="98"/>
        <end position="121"/>
    </location>
</feature>
<dbReference type="InterPro" id="IPR024766">
    <property type="entry name" value="Znf_RING_H2"/>
</dbReference>
<evidence type="ECO:0000256" key="7">
    <source>
        <dbReference type="ARBA" id="ARBA00022786"/>
    </source>
</evidence>
<dbReference type="Pfam" id="PF12678">
    <property type="entry name" value="zf-rbx1"/>
    <property type="match status" value="1"/>
</dbReference>
<evidence type="ECO:0000256" key="5">
    <source>
        <dbReference type="ARBA" id="ARBA00022723"/>
    </source>
</evidence>
<gene>
    <name evidence="11" type="ORF">CDL15_Pgr013491</name>
    <name evidence="12" type="ORF">CRG98_027999</name>
</gene>
<feature type="compositionally biased region" description="Acidic residues" evidence="9">
    <location>
        <begin position="315"/>
        <end position="330"/>
    </location>
</feature>
<dbReference type="GO" id="GO:0061630">
    <property type="term" value="F:ubiquitin protein ligase activity"/>
    <property type="evidence" value="ECO:0007669"/>
    <property type="project" value="UniProtKB-EC"/>
</dbReference>
<dbReference type="InterPro" id="IPR045191">
    <property type="entry name" value="MBR1/2-like"/>
</dbReference>
<feature type="region of interest" description="Disordered" evidence="9">
    <location>
        <begin position="226"/>
        <end position="249"/>
    </location>
</feature>
<reference evidence="13" key="1">
    <citation type="journal article" date="2017" name="Plant J.">
        <title>The pomegranate (Punica granatum L.) genome and the genomics of punicalagin biosynthesis.</title>
        <authorList>
            <person name="Qin G."/>
            <person name="Xu C."/>
            <person name="Ming R."/>
            <person name="Tang H."/>
            <person name="Guyot R."/>
            <person name="Kramer E.M."/>
            <person name="Hu Y."/>
            <person name="Yi X."/>
            <person name="Qi Y."/>
            <person name="Xu X."/>
            <person name="Gao Z."/>
            <person name="Pan H."/>
            <person name="Jian J."/>
            <person name="Tian Y."/>
            <person name="Yue Z."/>
            <person name="Xu Y."/>
        </authorList>
    </citation>
    <scope>NUCLEOTIDE SEQUENCE [LARGE SCALE GENOMIC DNA]</scope>
    <source>
        <strain evidence="13">cv. Dabenzi</strain>
    </source>
</reference>
<dbReference type="PANTHER" id="PTHR22937">
    <property type="entry name" value="E3 UBIQUITIN-PROTEIN LIGASE RNF165"/>
    <property type="match status" value="1"/>
</dbReference>
<evidence type="ECO:0000256" key="4">
    <source>
        <dbReference type="ARBA" id="ARBA00022679"/>
    </source>
</evidence>
<dbReference type="AlphaFoldDB" id="A0A218W0B6"/>
<dbReference type="Proteomes" id="UP000197138">
    <property type="component" value="Unassembled WGS sequence"/>
</dbReference>
<feature type="compositionally biased region" description="Low complexity" evidence="9">
    <location>
        <begin position="104"/>
        <end position="117"/>
    </location>
</feature>
<dbReference type="PANTHER" id="PTHR22937:SF224">
    <property type="entry name" value="E3 UBIQUITIN-PROTEIN LIGASE MBR1-RELATED"/>
    <property type="match status" value="1"/>
</dbReference>
<dbReference type="GO" id="GO:0008270">
    <property type="term" value="F:zinc ion binding"/>
    <property type="evidence" value="ECO:0007669"/>
    <property type="project" value="UniProtKB-KW"/>
</dbReference>
<name>A0A218W0B6_PUNGR</name>
<dbReference type="Proteomes" id="UP000233551">
    <property type="component" value="Unassembled WGS sequence"/>
</dbReference>
<feature type="region of interest" description="Disordered" evidence="9">
    <location>
        <begin position="1"/>
        <end position="38"/>
    </location>
</feature>
<evidence type="ECO:0000313" key="11">
    <source>
        <dbReference type="EMBL" id="OWM66274.1"/>
    </source>
</evidence>
<evidence type="ECO:0000256" key="3">
    <source>
        <dbReference type="ARBA" id="ARBA00012483"/>
    </source>
</evidence>
<evidence type="ECO:0000256" key="9">
    <source>
        <dbReference type="SAM" id="MobiDB-lite"/>
    </source>
</evidence>
<evidence type="ECO:0000313" key="14">
    <source>
        <dbReference type="Proteomes" id="UP000233551"/>
    </source>
</evidence>
<dbReference type="SUPFAM" id="SSF57850">
    <property type="entry name" value="RING/U-box"/>
    <property type="match status" value="1"/>
</dbReference>
<reference evidence="11" key="2">
    <citation type="submission" date="2017-06" db="EMBL/GenBank/DDBJ databases">
        <title>The pomegranate genome and the genomics of punicalagin biosynthesis.</title>
        <authorList>
            <person name="Xu C."/>
        </authorList>
    </citation>
    <scope>NUCLEOTIDE SEQUENCE [LARGE SCALE GENOMIC DNA]</scope>
    <source>
        <tissue evidence="11">Fresh leaf</tissue>
    </source>
</reference>
<sequence length="463" mass="50606">MEGDHANNLNNHINGALNLEGSNTADDTDFQQNVPANNDKIANEDLTEVADDYEHPQEGLALRLARDGSTVASFSSTIEVGDSSSGDEWAIASISMAPPEGESEGISTGESASSISAVNQASGQAESRTLLGVQDSSPAPEAAIGLLDLNPSDEIGGRNRMMVPNPIEYHQHESLAPPQYSDILGSLSHPQVQPVLPPSLENGSPSLMESHSYVIALPAPTSSLVGGPSVRRSSLTPQHANHWRRGPSNTITRMETQPSFASLTSSVPMTPAEFSEFSMAYISERYEQELANGMTDEEARYFFNDDIDENEEVEGGQSIEEEVAGGEEVAEPTTERQMELVNRYNRIFRTVELPTPDYDPTVRARLVSEVNIAIAEAYRTGSLRAEDIRSIQTPMLVRVPGEAPDAHATLHFNADNMSYEDEYDEGLDIGRLVCGHEYHFCCIKQWLFHKNDCPICKRTAIKL</sequence>
<dbReference type="EMBL" id="PGOL01002002">
    <property type="protein sequence ID" value="PKI51633.1"/>
    <property type="molecule type" value="Genomic_DNA"/>
</dbReference>
<keyword evidence="4" id="KW-0808">Transferase</keyword>
<keyword evidence="7" id="KW-0833">Ubl conjugation pathway</keyword>
<dbReference type="EMBL" id="MTKT01005554">
    <property type="protein sequence ID" value="OWM66274.1"/>
    <property type="molecule type" value="Genomic_DNA"/>
</dbReference>
<organism evidence="11 13">
    <name type="scientific">Punica granatum</name>
    <name type="common">Pomegranate</name>
    <dbReference type="NCBI Taxonomy" id="22663"/>
    <lineage>
        <taxon>Eukaryota</taxon>
        <taxon>Viridiplantae</taxon>
        <taxon>Streptophyta</taxon>
        <taxon>Embryophyta</taxon>
        <taxon>Tracheophyta</taxon>
        <taxon>Spermatophyta</taxon>
        <taxon>Magnoliopsida</taxon>
        <taxon>eudicotyledons</taxon>
        <taxon>Gunneridae</taxon>
        <taxon>Pentapetalae</taxon>
        <taxon>rosids</taxon>
        <taxon>malvids</taxon>
        <taxon>Myrtales</taxon>
        <taxon>Lythraceae</taxon>
        <taxon>Punica</taxon>
    </lineage>
</organism>
<feature type="compositionally biased region" description="Low complexity" evidence="9">
    <location>
        <begin position="1"/>
        <end position="19"/>
    </location>
</feature>
<dbReference type="InterPro" id="IPR013083">
    <property type="entry name" value="Znf_RING/FYVE/PHD"/>
</dbReference>
<feature type="region of interest" description="Disordered" evidence="9">
    <location>
        <begin position="315"/>
        <end position="335"/>
    </location>
</feature>
<protein>
    <recommendedName>
        <fullName evidence="3">RING-type E3 ubiquitin transferase</fullName>
        <ecNumber evidence="3">2.3.2.27</ecNumber>
    </recommendedName>
</protein>
<dbReference type="EC" id="2.3.2.27" evidence="3"/>
<evidence type="ECO:0000256" key="1">
    <source>
        <dbReference type="ARBA" id="ARBA00000900"/>
    </source>
</evidence>
<comment type="pathway">
    <text evidence="2">Protein modification; protein ubiquitination.</text>
</comment>
<evidence type="ECO:0000259" key="10">
    <source>
        <dbReference type="Pfam" id="PF12678"/>
    </source>
</evidence>
<keyword evidence="14" id="KW-1185">Reference proteome</keyword>
<evidence type="ECO:0000256" key="6">
    <source>
        <dbReference type="ARBA" id="ARBA00022771"/>
    </source>
</evidence>
<accession>A0A218W0B6</accession>
<feature type="domain" description="Zinc finger RING-H2-type" evidence="10">
    <location>
        <begin position="433"/>
        <end position="457"/>
    </location>
</feature>
<comment type="caution">
    <text evidence="11">The sequence shown here is derived from an EMBL/GenBank/DDBJ whole genome shotgun (WGS) entry which is preliminary data.</text>
</comment>
<evidence type="ECO:0000256" key="8">
    <source>
        <dbReference type="ARBA" id="ARBA00022833"/>
    </source>
</evidence>
<dbReference type="STRING" id="22663.A0A218W0B6"/>
<feature type="compositionally biased region" description="Polar residues" evidence="9">
    <location>
        <begin position="20"/>
        <end position="36"/>
    </location>
</feature>
<comment type="catalytic activity">
    <reaction evidence="1">
        <text>S-ubiquitinyl-[E2 ubiquitin-conjugating enzyme]-L-cysteine + [acceptor protein]-L-lysine = [E2 ubiquitin-conjugating enzyme]-L-cysteine + N(6)-ubiquitinyl-[acceptor protein]-L-lysine.</text>
        <dbReference type="EC" id="2.3.2.27"/>
    </reaction>
</comment>